<accession>A0A090RT73</accession>
<dbReference type="AlphaFoldDB" id="A0A090RT73"/>
<dbReference type="Proteomes" id="UP000029228">
    <property type="component" value="Unassembled WGS sequence"/>
</dbReference>
<keyword evidence="2" id="KW-1185">Reference proteome</keyword>
<proteinExistence type="predicted"/>
<comment type="caution">
    <text evidence="1">The sequence shown here is derived from an EMBL/GenBank/DDBJ whole genome shotgun (WGS) entry which is preliminary data.</text>
</comment>
<reference evidence="1 2" key="1">
    <citation type="submission" date="2014-09" db="EMBL/GenBank/DDBJ databases">
        <title>Vibrio maritimus JCM 19235. (C45) whole genome shotgun sequence.</title>
        <authorList>
            <person name="Sawabe T."/>
            <person name="Meirelles P."/>
            <person name="Nakanishi M."/>
            <person name="Sayaka M."/>
            <person name="Hattori M."/>
            <person name="Ohkuma M."/>
        </authorList>
    </citation>
    <scope>NUCLEOTIDE SEQUENCE [LARGE SCALE GENOMIC DNA]</scope>
    <source>
        <strain evidence="2">JCM19235</strain>
    </source>
</reference>
<dbReference type="RefSeq" id="WP_042471022.1">
    <property type="nucleotide sequence ID" value="NZ_CP090439.1"/>
</dbReference>
<evidence type="ECO:0000313" key="2">
    <source>
        <dbReference type="Proteomes" id="UP000029228"/>
    </source>
</evidence>
<dbReference type="InterPro" id="IPR038444">
    <property type="entry name" value="DUF465_sf"/>
</dbReference>
<sequence length="81" mass="9198">MLGEDHSLLKEFPEHQETILALTKSDQSFAADTKNYNALDKEIRVLELNGSPIEDTEMHQLKHDRAALKDSLHQRIVSASK</sequence>
<evidence type="ECO:0000313" key="1">
    <source>
        <dbReference type="EMBL" id="GAL17768.1"/>
    </source>
</evidence>
<dbReference type="STRING" id="990268.JCM19235_6321"/>
<dbReference type="OrthoDB" id="1263265at2"/>
<organism evidence="1 2">
    <name type="scientific">Vibrio maritimus</name>
    <dbReference type="NCBI Taxonomy" id="990268"/>
    <lineage>
        <taxon>Bacteria</taxon>
        <taxon>Pseudomonadati</taxon>
        <taxon>Pseudomonadota</taxon>
        <taxon>Gammaproteobacteria</taxon>
        <taxon>Vibrionales</taxon>
        <taxon>Vibrionaceae</taxon>
        <taxon>Vibrio</taxon>
    </lineage>
</organism>
<protein>
    <recommendedName>
        <fullName evidence="3">DUF465 domain-containing protein</fullName>
    </recommendedName>
</protein>
<evidence type="ECO:0008006" key="3">
    <source>
        <dbReference type="Google" id="ProtNLM"/>
    </source>
</evidence>
<dbReference type="InterPro" id="IPR007420">
    <property type="entry name" value="DUF465"/>
</dbReference>
<dbReference type="Gene3D" id="6.10.280.50">
    <property type="match status" value="1"/>
</dbReference>
<dbReference type="Pfam" id="PF04325">
    <property type="entry name" value="DUF465"/>
    <property type="match status" value="1"/>
</dbReference>
<gene>
    <name evidence="1" type="ORF">JCM19235_6321</name>
</gene>
<name>A0A090RT73_9VIBR</name>
<dbReference type="EMBL" id="BBMR01000002">
    <property type="protein sequence ID" value="GAL17768.1"/>
    <property type="molecule type" value="Genomic_DNA"/>
</dbReference>